<dbReference type="Proteomes" id="UP000002495">
    <property type="component" value="Chromosome"/>
</dbReference>
<keyword evidence="2" id="KW-1185">Reference proteome</keyword>
<accession>Q7VG40</accession>
<dbReference type="STRING" id="235279.HH_1484"/>
<sequence length="138" mass="15836">MIIIGHPAIPHQHFVKITNIADIQNTHSSNIVWFDTSKLKKEQGFILGKYCYEHKVNYAVMICSIDELLIYANLTPQYLILHKSLHNQAKMYQSLIEHYLLDCKLLCVIKTDSQLTKIAQLGIDGVIFKQVLDNIHSS</sequence>
<evidence type="ECO:0000313" key="1">
    <source>
        <dbReference type="EMBL" id="AAP78081.1"/>
    </source>
</evidence>
<dbReference type="AlphaFoldDB" id="Q7VG40"/>
<dbReference type="KEGG" id="hhe:HH_1484"/>
<organism evidence="1 2">
    <name type="scientific">Helicobacter hepaticus (strain ATCC 51449 / 3B1)</name>
    <dbReference type="NCBI Taxonomy" id="235279"/>
    <lineage>
        <taxon>Bacteria</taxon>
        <taxon>Pseudomonadati</taxon>
        <taxon>Campylobacterota</taxon>
        <taxon>Epsilonproteobacteria</taxon>
        <taxon>Campylobacterales</taxon>
        <taxon>Helicobacteraceae</taxon>
        <taxon>Helicobacter</taxon>
    </lineage>
</organism>
<dbReference type="OrthoDB" id="5339711at2"/>
<gene>
    <name evidence="1" type="ordered locus">HH_1484</name>
</gene>
<dbReference type="HOGENOM" id="CLU_124385_1_0_7"/>
<protein>
    <submittedName>
        <fullName evidence="1">Uncharacterized protein</fullName>
    </submittedName>
</protein>
<name>Q7VG40_HELHP</name>
<reference evidence="1 2" key="1">
    <citation type="journal article" date="2003" name="Proc. Natl. Acad. Sci. U.S.A.">
        <title>The complete genome sequence of the carcinogenic bacterium Helicobacter hepaticus.</title>
        <authorList>
            <person name="Suerbaum S."/>
            <person name="Josenhans C."/>
            <person name="Sterzenbach T."/>
            <person name="Drescher B."/>
            <person name="Brandt P."/>
            <person name="Bell M."/>
            <person name="Droege M."/>
            <person name="Fartmann B."/>
            <person name="Fischer H.-P."/>
            <person name="Ge Z."/>
            <person name="Hoerster A."/>
            <person name="Holland R."/>
            <person name="Klein K."/>
            <person name="Koenig J."/>
            <person name="Macko L."/>
            <person name="Mendz G.L."/>
            <person name="Nyakatura G."/>
            <person name="Schauer D.B."/>
            <person name="Shen Z."/>
            <person name="Weber J."/>
            <person name="Frosch M."/>
            <person name="Fox J.G."/>
        </authorList>
    </citation>
    <scope>NUCLEOTIDE SEQUENCE [LARGE SCALE GENOMIC DNA]</scope>
    <source>
        <strain evidence="2">ATCC 51449 / 3B1</strain>
    </source>
</reference>
<dbReference type="RefSeq" id="WP_011116324.1">
    <property type="nucleotide sequence ID" value="NC_004917.1"/>
</dbReference>
<dbReference type="EMBL" id="AE017125">
    <property type="protein sequence ID" value="AAP78081.1"/>
    <property type="molecule type" value="Genomic_DNA"/>
</dbReference>
<evidence type="ECO:0000313" key="2">
    <source>
        <dbReference type="Proteomes" id="UP000002495"/>
    </source>
</evidence>
<proteinExistence type="predicted"/>